<evidence type="ECO:0000313" key="3">
    <source>
        <dbReference type="Proteomes" id="UP000184114"/>
    </source>
</evidence>
<dbReference type="SUPFAM" id="SSF56731">
    <property type="entry name" value="DNA primase core"/>
    <property type="match status" value="1"/>
</dbReference>
<evidence type="ECO:0000313" key="2">
    <source>
        <dbReference type="EMBL" id="SHE90454.1"/>
    </source>
</evidence>
<dbReference type="GeneID" id="90995563"/>
<organism evidence="2 3">
    <name type="scientific">Tissierella praeacuta DSM 18095</name>
    <dbReference type="NCBI Taxonomy" id="1123404"/>
    <lineage>
        <taxon>Bacteria</taxon>
        <taxon>Bacillati</taxon>
        <taxon>Bacillota</taxon>
        <taxon>Tissierellia</taxon>
        <taxon>Tissierellales</taxon>
        <taxon>Tissierellaceae</taxon>
        <taxon>Tissierella</taxon>
    </lineage>
</organism>
<reference evidence="3" key="1">
    <citation type="submission" date="2016-11" db="EMBL/GenBank/DDBJ databases">
        <authorList>
            <person name="Varghese N."/>
            <person name="Submissions S."/>
        </authorList>
    </citation>
    <scope>NUCLEOTIDE SEQUENCE [LARGE SCALE GENOMIC DNA]</scope>
    <source>
        <strain evidence="3">DSM 18095</strain>
    </source>
</reference>
<dbReference type="Proteomes" id="UP000184114">
    <property type="component" value="Unassembled WGS sequence"/>
</dbReference>
<gene>
    <name evidence="2" type="ORF">SAMN02745784_02184</name>
</gene>
<dbReference type="Gene3D" id="3.40.1360.10">
    <property type="match status" value="1"/>
</dbReference>
<dbReference type="GO" id="GO:0006260">
    <property type="term" value="P:DNA replication"/>
    <property type="evidence" value="ECO:0007669"/>
    <property type="project" value="InterPro"/>
</dbReference>
<name>A0A1M4XAC2_9FIRM</name>
<dbReference type="EMBL" id="FQTY01000010">
    <property type="protein sequence ID" value="SHE90454.1"/>
    <property type="molecule type" value="Genomic_DNA"/>
</dbReference>
<dbReference type="SUPFAM" id="SSF57783">
    <property type="entry name" value="Zinc beta-ribbon"/>
    <property type="match status" value="1"/>
</dbReference>
<dbReference type="InterPro" id="IPR025054">
    <property type="entry name" value="DUF3991"/>
</dbReference>
<dbReference type="STRING" id="1123404.SAMN02745784_02184"/>
<sequence>MSVYIHFTEEEKQRANEIDLVHFLEMQGEKLLRSGREKRLDSDRSITIRGNRWYDHGSGEGGLAIDFVQYFYGMSFPYAVTFLLGNNQGEVYKRARDNEREESKPFILPNKNSNMRRVFAYLIKARYIDRDVVSFFAKEKLLYESCEISKDKRKEYHNAVFVGLDENKVPRHGHKQGLYTRGKPFKGNVDSSNPCYSFNYMGGSNKLYVFEAPIDMLSFISLNQDNWKEDNYLSLCGLSEQAMLKMIEVYPYINQVILCLDNDIAGIESSEKFEDILLKKGVDCKILSPKYKDWNEDIKANLNLPAKSSEEHPQYLLLNDTCSEIYEIALESKGKKITIEELNKVYIKCRDNNTGQIVEKLKELSALSLILVEQEYKQLGHSQDIEIVINRVSNEYKAYENRGGLKNRLDAIGKSIAEIEKYTGIISREEKMRIAKQYESILENTIKAVVLIRQAELKKSQNQVKEMMMQ</sequence>
<dbReference type="GO" id="GO:0008270">
    <property type="term" value="F:zinc ion binding"/>
    <property type="evidence" value="ECO:0007669"/>
    <property type="project" value="InterPro"/>
</dbReference>
<evidence type="ECO:0000259" key="1">
    <source>
        <dbReference type="Pfam" id="PF13154"/>
    </source>
</evidence>
<dbReference type="AlphaFoldDB" id="A0A1M4XAC2"/>
<accession>A0A1M4XAC2</accession>
<dbReference type="Pfam" id="PF13155">
    <property type="entry name" value="Toprim_2"/>
    <property type="match status" value="1"/>
</dbReference>
<dbReference type="Gene3D" id="3.90.580.10">
    <property type="entry name" value="Zinc finger, CHC2-type domain"/>
    <property type="match status" value="1"/>
</dbReference>
<dbReference type="InterPro" id="IPR036977">
    <property type="entry name" value="DNA_primase_Znf_CHC2"/>
</dbReference>
<proteinExistence type="predicted"/>
<keyword evidence="3" id="KW-1185">Reference proteome</keyword>
<dbReference type="Pfam" id="PF13154">
    <property type="entry name" value="DUF3991"/>
    <property type="match status" value="1"/>
</dbReference>
<dbReference type="GO" id="GO:0003677">
    <property type="term" value="F:DNA binding"/>
    <property type="evidence" value="ECO:0007669"/>
    <property type="project" value="InterPro"/>
</dbReference>
<dbReference type="RefSeq" id="WP_072976261.1">
    <property type="nucleotide sequence ID" value="NZ_FQTY01000010.1"/>
</dbReference>
<feature type="domain" description="DUF3991" evidence="1">
    <location>
        <begin position="120"/>
        <end position="200"/>
    </location>
</feature>
<protein>
    <recommendedName>
        <fullName evidence="1">DUF3991 domain-containing protein</fullName>
    </recommendedName>
</protein>